<dbReference type="AlphaFoldDB" id="A0AA97P305"/>
<organism evidence="2">
    <name type="scientific">Pyricularia oryzae (strain Y34)</name>
    <name type="common">Rice blast fungus</name>
    <name type="synonym">Magnaporthe oryzae</name>
    <dbReference type="NCBI Taxonomy" id="1143189"/>
    <lineage>
        <taxon>Eukaryota</taxon>
        <taxon>Fungi</taxon>
        <taxon>Dikarya</taxon>
        <taxon>Ascomycota</taxon>
        <taxon>Pezizomycotina</taxon>
        <taxon>Sordariomycetes</taxon>
        <taxon>Sordariomycetidae</taxon>
        <taxon>Magnaporthales</taxon>
        <taxon>Pyriculariaceae</taxon>
        <taxon>Pyricularia</taxon>
    </lineage>
</organism>
<evidence type="ECO:0000256" key="1">
    <source>
        <dbReference type="SAM" id="MobiDB-lite"/>
    </source>
</evidence>
<dbReference type="Proteomes" id="UP000011086">
    <property type="component" value="Unassembled WGS sequence"/>
</dbReference>
<accession>A0AA97P305</accession>
<evidence type="ECO:0000313" key="2">
    <source>
        <dbReference type="EMBL" id="ELQ41036.1"/>
    </source>
</evidence>
<sequence>MPNKLHCLSVAIRKSRRWAHENENEVESQSEGTMQDALHPLPYAAGVPCSTIAAGP</sequence>
<reference evidence="2" key="1">
    <citation type="journal article" date="2012" name="PLoS Genet.">
        <title>Comparative analysis of the genomes of two field isolates of the rice blast fungus Magnaporthe oryzae.</title>
        <authorList>
            <person name="Xue M."/>
            <person name="Yang J."/>
            <person name="Li Z."/>
            <person name="Hu S."/>
            <person name="Yao N."/>
            <person name="Dean R.A."/>
            <person name="Zhao W."/>
            <person name="Shen M."/>
            <person name="Zhang H."/>
            <person name="Li C."/>
            <person name="Liu L."/>
            <person name="Cao L."/>
            <person name="Xu X."/>
            <person name="Xing Y."/>
            <person name="Hsiang T."/>
            <person name="Zhang Z."/>
            <person name="Xu J.R."/>
            <person name="Peng Y.L."/>
        </authorList>
    </citation>
    <scope>NUCLEOTIDE SEQUENCE</scope>
    <source>
        <strain evidence="2">Y34</strain>
    </source>
</reference>
<dbReference type="EMBL" id="JH793419">
    <property type="protein sequence ID" value="ELQ41036.1"/>
    <property type="molecule type" value="Genomic_DNA"/>
</dbReference>
<gene>
    <name evidence="2" type="ORF">OOU_Y34scaffold00308g47</name>
</gene>
<protein>
    <submittedName>
        <fullName evidence="2">Uncharacterized protein</fullName>
    </submittedName>
</protein>
<name>A0AA97P305_PYRO3</name>
<feature type="region of interest" description="Disordered" evidence="1">
    <location>
        <begin position="18"/>
        <end position="39"/>
    </location>
</feature>
<proteinExistence type="predicted"/>